<organism evidence="1 2">
    <name type="scientific">Leptospira alstonii serovar Sichuan str. 79601</name>
    <dbReference type="NCBI Taxonomy" id="1218565"/>
    <lineage>
        <taxon>Bacteria</taxon>
        <taxon>Pseudomonadati</taxon>
        <taxon>Spirochaetota</taxon>
        <taxon>Spirochaetia</taxon>
        <taxon>Leptospirales</taxon>
        <taxon>Leptospiraceae</taxon>
        <taxon>Leptospira</taxon>
    </lineage>
</organism>
<accession>M6CX87</accession>
<dbReference type="PATRIC" id="fig|1218565.3.peg.2110"/>
<reference evidence="1 2" key="1">
    <citation type="submission" date="2013-01" db="EMBL/GenBank/DDBJ databases">
        <authorList>
            <person name="Harkins D.M."/>
            <person name="Durkin A.S."/>
            <person name="Brinkac L.M."/>
            <person name="Haft D.H."/>
            <person name="Selengut J.D."/>
            <person name="Sanka R."/>
            <person name="DePew J."/>
            <person name="Purushe J."/>
            <person name="Galloway R.L."/>
            <person name="Vinetz J.M."/>
            <person name="Sutton G.G."/>
            <person name="Nierman W.C."/>
            <person name="Fouts D.E."/>
        </authorList>
    </citation>
    <scope>NUCLEOTIDE SEQUENCE [LARGE SCALE GENOMIC DNA]</scope>
    <source>
        <strain evidence="1 2">79601</strain>
    </source>
</reference>
<evidence type="ECO:0000313" key="2">
    <source>
        <dbReference type="Proteomes" id="UP000011988"/>
    </source>
</evidence>
<sequence>MELEEKKIRNMTNRKYFSQVRYEFILKSISTIFPERIRDRRFDFNRLYRFLKLRLTNYRRSCIYEFDSENDYISTL</sequence>
<name>M6CX87_9LEPT</name>
<dbReference type="Proteomes" id="UP000011988">
    <property type="component" value="Unassembled WGS sequence"/>
</dbReference>
<dbReference type="AlphaFoldDB" id="M6CX87"/>
<proteinExistence type="predicted"/>
<comment type="caution">
    <text evidence="1">The sequence shown here is derived from an EMBL/GenBank/DDBJ whole genome shotgun (WGS) entry which is preliminary data.</text>
</comment>
<gene>
    <name evidence="1" type="ORF">LEP1GSC194_2198</name>
</gene>
<dbReference type="EMBL" id="ANIK01000039">
    <property type="protein sequence ID" value="EMJ95126.1"/>
    <property type="molecule type" value="Genomic_DNA"/>
</dbReference>
<protein>
    <submittedName>
        <fullName evidence="1">Uncharacterized protein</fullName>
    </submittedName>
</protein>
<evidence type="ECO:0000313" key="1">
    <source>
        <dbReference type="EMBL" id="EMJ95126.1"/>
    </source>
</evidence>